<dbReference type="SUPFAM" id="SSF52540">
    <property type="entry name" value="P-loop containing nucleoside triphosphate hydrolases"/>
    <property type="match status" value="1"/>
</dbReference>
<dbReference type="GO" id="GO:0003676">
    <property type="term" value="F:nucleic acid binding"/>
    <property type="evidence" value="ECO:0007669"/>
    <property type="project" value="InterPro"/>
</dbReference>
<keyword evidence="4" id="KW-1185">Reference proteome</keyword>
<dbReference type="Gene3D" id="3.40.50.300">
    <property type="entry name" value="P-loop containing nucleotide triphosphate hydrolases"/>
    <property type="match status" value="1"/>
</dbReference>
<sequence length="223" mass="24216">MLEYSIPTIDDVRTRTEQALGITPRTFQIEDTISQLKKQDTITISPTGSGKTLTFWMPLLFNEDGIKIIITSLNILGDQNVSQLAKFGIKGINLTGANSTDKVFKEIEQGLYRVIIRLDRPANTQPSPISTSRSALTASVRNLDVQVDPSRTISALVDHDIVTSDSDVDDGEEVEVEGPTPSDVGRVADASLPTILPPPSSLSAESYESMAMDLSGGRLRDKL</sequence>
<accession>A0A8H4VM25</accession>
<dbReference type="EMBL" id="JAACJL010000046">
    <property type="protein sequence ID" value="KAF4613050.1"/>
    <property type="molecule type" value="Genomic_DNA"/>
</dbReference>
<organism evidence="3 4">
    <name type="scientific">Agrocybe pediades</name>
    <dbReference type="NCBI Taxonomy" id="84607"/>
    <lineage>
        <taxon>Eukaryota</taxon>
        <taxon>Fungi</taxon>
        <taxon>Dikarya</taxon>
        <taxon>Basidiomycota</taxon>
        <taxon>Agaricomycotina</taxon>
        <taxon>Agaricomycetes</taxon>
        <taxon>Agaricomycetidae</taxon>
        <taxon>Agaricales</taxon>
        <taxon>Agaricineae</taxon>
        <taxon>Strophariaceae</taxon>
        <taxon>Agrocybe</taxon>
    </lineage>
</organism>
<dbReference type="Proteomes" id="UP000521872">
    <property type="component" value="Unassembled WGS sequence"/>
</dbReference>
<name>A0A8H4VM25_9AGAR</name>
<comment type="caution">
    <text evidence="3">The sequence shown here is derived from an EMBL/GenBank/DDBJ whole genome shotgun (WGS) entry which is preliminary data.</text>
</comment>
<gene>
    <name evidence="3" type="ORF">D9613_010703</name>
</gene>
<evidence type="ECO:0000256" key="1">
    <source>
        <dbReference type="SAM" id="MobiDB-lite"/>
    </source>
</evidence>
<proteinExistence type="predicted"/>
<dbReference type="InterPro" id="IPR011545">
    <property type="entry name" value="DEAD/DEAH_box_helicase_dom"/>
</dbReference>
<feature type="region of interest" description="Disordered" evidence="1">
    <location>
        <begin position="164"/>
        <end position="208"/>
    </location>
</feature>
<evidence type="ECO:0000313" key="3">
    <source>
        <dbReference type="EMBL" id="KAF4613050.1"/>
    </source>
</evidence>
<evidence type="ECO:0000313" key="4">
    <source>
        <dbReference type="Proteomes" id="UP000521872"/>
    </source>
</evidence>
<feature type="compositionally biased region" description="Acidic residues" evidence="1">
    <location>
        <begin position="166"/>
        <end position="176"/>
    </location>
</feature>
<feature type="domain" description="DEAD/DEAH-box helicase" evidence="2">
    <location>
        <begin position="33"/>
        <end position="116"/>
    </location>
</feature>
<dbReference type="AlphaFoldDB" id="A0A8H4VM25"/>
<dbReference type="GO" id="GO:0005524">
    <property type="term" value="F:ATP binding"/>
    <property type="evidence" value="ECO:0007669"/>
    <property type="project" value="InterPro"/>
</dbReference>
<reference evidence="3 4" key="1">
    <citation type="submission" date="2019-12" db="EMBL/GenBank/DDBJ databases">
        <authorList>
            <person name="Floudas D."/>
            <person name="Bentzer J."/>
            <person name="Ahren D."/>
            <person name="Johansson T."/>
            <person name="Persson P."/>
            <person name="Tunlid A."/>
        </authorList>
    </citation>
    <scope>NUCLEOTIDE SEQUENCE [LARGE SCALE GENOMIC DNA]</scope>
    <source>
        <strain evidence="3 4">CBS 102.39</strain>
    </source>
</reference>
<protein>
    <recommendedName>
        <fullName evidence="2">DEAD/DEAH-box helicase domain-containing protein</fullName>
    </recommendedName>
</protein>
<dbReference type="Pfam" id="PF00270">
    <property type="entry name" value="DEAD"/>
    <property type="match status" value="1"/>
</dbReference>
<evidence type="ECO:0000259" key="2">
    <source>
        <dbReference type="Pfam" id="PF00270"/>
    </source>
</evidence>
<dbReference type="InterPro" id="IPR027417">
    <property type="entry name" value="P-loop_NTPase"/>
</dbReference>